<dbReference type="PROSITE" id="PS51318">
    <property type="entry name" value="TAT"/>
    <property type="match status" value="1"/>
</dbReference>
<dbReference type="CDD" id="cd07389">
    <property type="entry name" value="MPP_PhoD"/>
    <property type="match status" value="1"/>
</dbReference>
<dbReference type="InterPro" id="IPR032093">
    <property type="entry name" value="PhoD_N"/>
</dbReference>
<protein>
    <submittedName>
        <fullName evidence="3">Alkaline phosphatase D family protein</fullName>
    </submittedName>
</protein>
<dbReference type="InterPro" id="IPR029052">
    <property type="entry name" value="Metallo-depent_PP-like"/>
</dbReference>
<feature type="domain" description="PhoD-like phosphatase metallophosphatase" evidence="1">
    <location>
        <begin position="167"/>
        <end position="507"/>
    </location>
</feature>
<dbReference type="EMBL" id="JBHUOF010000029">
    <property type="protein sequence ID" value="MFD2801406.1"/>
    <property type="molecule type" value="Genomic_DNA"/>
</dbReference>
<reference evidence="4" key="1">
    <citation type="journal article" date="2019" name="Int. J. Syst. Evol. Microbiol.">
        <title>The Global Catalogue of Microorganisms (GCM) 10K type strain sequencing project: providing services to taxonomists for standard genome sequencing and annotation.</title>
        <authorList>
            <consortium name="The Broad Institute Genomics Platform"/>
            <consortium name="The Broad Institute Genome Sequencing Center for Infectious Disease"/>
            <person name="Wu L."/>
            <person name="Ma J."/>
        </authorList>
    </citation>
    <scope>NUCLEOTIDE SEQUENCE [LARGE SCALE GENOMIC DNA]</scope>
    <source>
        <strain evidence="4">IBRC-M 10906</strain>
    </source>
</reference>
<dbReference type="InterPro" id="IPR018946">
    <property type="entry name" value="PhoD-like_MPP"/>
</dbReference>
<evidence type="ECO:0000313" key="4">
    <source>
        <dbReference type="Proteomes" id="UP001597478"/>
    </source>
</evidence>
<dbReference type="InterPro" id="IPR052900">
    <property type="entry name" value="Phospholipid_Metab_Enz"/>
</dbReference>
<evidence type="ECO:0000259" key="2">
    <source>
        <dbReference type="Pfam" id="PF16655"/>
    </source>
</evidence>
<dbReference type="InterPro" id="IPR006311">
    <property type="entry name" value="TAT_signal"/>
</dbReference>
<dbReference type="Pfam" id="PF16655">
    <property type="entry name" value="PhoD_N"/>
    <property type="match status" value="1"/>
</dbReference>
<dbReference type="Proteomes" id="UP001597478">
    <property type="component" value="Unassembled WGS sequence"/>
</dbReference>
<name>A0ABW5WD10_9PSEU</name>
<comment type="caution">
    <text evidence="3">The sequence shown here is derived from an EMBL/GenBank/DDBJ whole genome shotgun (WGS) entry which is preliminary data.</text>
</comment>
<dbReference type="Gene3D" id="2.60.40.380">
    <property type="entry name" value="Purple acid phosphatase-like, N-terminal"/>
    <property type="match status" value="1"/>
</dbReference>
<dbReference type="Gene3D" id="3.60.21.70">
    <property type="entry name" value="PhoD-like phosphatase"/>
    <property type="match status" value="1"/>
</dbReference>
<feature type="domain" description="Phospholipase D N-terminal" evidence="2">
    <location>
        <begin position="55"/>
        <end position="154"/>
    </location>
</feature>
<dbReference type="RefSeq" id="WP_377389234.1">
    <property type="nucleotide sequence ID" value="NZ_JBHSAN010000016.1"/>
</dbReference>
<organism evidence="3 4">
    <name type="scientific">Prauserella oleivorans</name>
    <dbReference type="NCBI Taxonomy" id="1478153"/>
    <lineage>
        <taxon>Bacteria</taxon>
        <taxon>Bacillati</taxon>
        <taxon>Actinomycetota</taxon>
        <taxon>Actinomycetes</taxon>
        <taxon>Pseudonocardiales</taxon>
        <taxon>Pseudonocardiaceae</taxon>
        <taxon>Prauserella</taxon>
    </lineage>
</organism>
<dbReference type="PANTHER" id="PTHR43606:SF2">
    <property type="entry name" value="ALKALINE PHOSPHATASE FAMILY PROTEIN (AFU_ORTHOLOGUE AFUA_5G03860)"/>
    <property type="match status" value="1"/>
</dbReference>
<evidence type="ECO:0000313" key="3">
    <source>
        <dbReference type="EMBL" id="MFD2801406.1"/>
    </source>
</evidence>
<accession>A0ABW5WD10</accession>
<gene>
    <name evidence="3" type="ORF">ACFS2C_18615</name>
</gene>
<dbReference type="Pfam" id="PF09423">
    <property type="entry name" value="PhoD"/>
    <property type="match status" value="1"/>
</dbReference>
<dbReference type="SUPFAM" id="SSF56300">
    <property type="entry name" value="Metallo-dependent phosphatases"/>
    <property type="match status" value="1"/>
</dbReference>
<dbReference type="PANTHER" id="PTHR43606">
    <property type="entry name" value="PHOSPHATASE, PUTATIVE (AFU_ORTHOLOGUE AFUA_6G08710)-RELATED"/>
    <property type="match status" value="1"/>
</dbReference>
<evidence type="ECO:0000259" key="1">
    <source>
        <dbReference type="Pfam" id="PF09423"/>
    </source>
</evidence>
<keyword evidence="4" id="KW-1185">Reference proteome</keyword>
<proteinExistence type="predicted"/>
<dbReference type="InterPro" id="IPR038607">
    <property type="entry name" value="PhoD-like_sf"/>
</dbReference>
<sequence>MAFSRPRLGTGAPLTRRGFVGMSAAGAAAVFLGIGGRSAASPAPRHRLPDYPFKLGVASGDPLPDSVVLWTRLAPDPLAEGGLGGMPRDKRYVLRWQVAEDEQFRRVVKHGTATATPELGYSVHPEVWGLRPGRHYYYRFMLGNEISPVGRTKTAPAVGAAISSLTFAFASCQEWSSGFYTAHRHLAEQDLDVAIHLGDYLYESAINAHGGARNQPVPEHFRSETITLERYRIQYALYKSDPDLIAAHHAHPWIVTLDDHEVENDWAGEVPEASSQTKGELWMPRRAAAFQAYYENLPLRAAQLPDGPDMQLYRKLSYGNLVDFNVLDTRQYRDDQIADTWDGPQTPEAYEPRRTILGWEQEGWLLNNFARSKARWQVLANQAPLAETVTHWDPVKTVTIDNWDSYVANRQRVLNGARERGVENLIVITGDRHQNNVLNLKADYDDPDSPVVGAEFVGNSITSGGNGADMTEEGRRMLANNPHLKFWNQQRGYVRCTVTKDLWTSDFLVLPSVTEPNAPVSTRASYVVENGVPGATLDTERPVG</sequence>